<evidence type="ECO:0000256" key="9">
    <source>
        <dbReference type="NCBIfam" id="TIGR00484"/>
    </source>
</evidence>
<dbReference type="InterPro" id="IPR000640">
    <property type="entry name" value="EFG_V-like"/>
</dbReference>
<dbReference type="CDD" id="cd01434">
    <property type="entry name" value="EFG_mtEFG1_IV"/>
    <property type="match status" value="1"/>
</dbReference>
<dbReference type="Pfam" id="PF03144">
    <property type="entry name" value="GTP_EFTU_D2"/>
    <property type="match status" value="1"/>
</dbReference>
<accession>A0A4R9GKI4</accession>
<gene>
    <name evidence="8" type="primary">fusA</name>
    <name evidence="11" type="ORF">EHO60_03125</name>
</gene>
<keyword evidence="4 8" id="KW-0251">Elongation factor</keyword>
<dbReference type="GO" id="GO:0005737">
    <property type="term" value="C:cytoplasm"/>
    <property type="evidence" value="ECO:0007669"/>
    <property type="project" value="UniProtKB-SubCell"/>
</dbReference>
<dbReference type="SUPFAM" id="SSF54980">
    <property type="entry name" value="EF-G C-terminal domain-like"/>
    <property type="match status" value="2"/>
</dbReference>
<organism evidence="11 12">
    <name type="scientific">Leptospira fletcheri</name>
    <dbReference type="NCBI Taxonomy" id="2484981"/>
    <lineage>
        <taxon>Bacteria</taxon>
        <taxon>Pseudomonadati</taxon>
        <taxon>Spirochaetota</taxon>
        <taxon>Spirochaetia</taxon>
        <taxon>Leptospirales</taxon>
        <taxon>Leptospiraceae</taxon>
        <taxon>Leptospira</taxon>
    </lineage>
</organism>
<feature type="binding site" evidence="8">
    <location>
        <begin position="91"/>
        <end position="95"/>
    </location>
    <ligand>
        <name>GTP</name>
        <dbReference type="ChEBI" id="CHEBI:37565"/>
    </ligand>
</feature>
<evidence type="ECO:0000256" key="8">
    <source>
        <dbReference type="HAMAP-Rule" id="MF_00054"/>
    </source>
</evidence>
<dbReference type="FunFam" id="3.30.70.240:FF:000001">
    <property type="entry name" value="Elongation factor G"/>
    <property type="match status" value="1"/>
</dbReference>
<dbReference type="Gene3D" id="3.30.70.240">
    <property type="match status" value="1"/>
</dbReference>
<dbReference type="GO" id="GO:0003746">
    <property type="term" value="F:translation elongation factor activity"/>
    <property type="evidence" value="ECO:0007669"/>
    <property type="project" value="UniProtKB-UniRule"/>
</dbReference>
<dbReference type="PROSITE" id="PS00301">
    <property type="entry name" value="G_TR_1"/>
    <property type="match status" value="1"/>
</dbReference>
<dbReference type="EMBL" id="RQET01000003">
    <property type="protein sequence ID" value="TGK12880.1"/>
    <property type="molecule type" value="Genomic_DNA"/>
</dbReference>
<dbReference type="FunFam" id="3.30.230.10:FF:000003">
    <property type="entry name" value="Elongation factor G"/>
    <property type="match status" value="1"/>
</dbReference>
<dbReference type="NCBIfam" id="TIGR00231">
    <property type="entry name" value="small_GTP"/>
    <property type="match status" value="1"/>
</dbReference>
<dbReference type="SMART" id="SM00838">
    <property type="entry name" value="EFG_C"/>
    <property type="match status" value="1"/>
</dbReference>
<dbReference type="InterPro" id="IPR047872">
    <property type="entry name" value="EFG_IV"/>
</dbReference>
<protein>
    <recommendedName>
        <fullName evidence="8 9">Elongation factor G</fullName>
        <shortName evidence="8">EF-G</shortName>
    </recommendedName>
</protein>
<dbReference type="InterPro" id="IPR000795">
    <property type="entry name" value="T_Tr_GTP-bd_dom"/>
</dbReference>
<dbReference type="SUPFAM" id="SSF54211">
    <property type="entry name" value="Ribosomal protein S5 domain 2-like"/>
    <property type="match status" value="1"/>
</dbReference>
<dbReference type="InterPro" id="IPR020568">
    <property type="entry name" value="Ribosomal_Su5_D2-typ_SF"/>
</dbReference>
<keyword evidence="3 8" id="KW-0547">Nucleotide-binding</keyword>
<dbReference type="CDD" id="cd04091">
    <property type="entry name" value="mtEFG1_II_like"/>
    <property type="match status" value="1"/>
</dbReference>
<dbReference type="Gene3D" id="2.40.30.10">
    <property type="entry name" value="Translation factors"/>
    <property type="match status" value="1"/>
</dbReference>
<feature type="binding site" evidence="8">
    <location>
        <begin position="145"/>
        <end position="148"/>
    </location>
    <ligand>
        <name>GTP</name>
        <dbReference type="ChEBI" id="CHEBI:37565"/>
    </ligand>
</feature>
<dbReference type="SUPFAM" id="SSF52540">
    <property type="entry name" value="P-loop containing nucleoside triphosphate hydrolases"/>
    <property type="match status" value="1"/>
</dbReference>
<comment type="subcellular location">
    <subcellularLocation>
        <location evidence="1 8">Cytoplasm</location>
    </subcellularLocation>
</comment>
<dbReference type="AlphaFoldDB" id="A0A4R9GKI4"/>
<dbReference type="PRINTS" id="PR00315">
    <property type="entry name" value="ELONGATNFCT"/>
</dbReference>
<dbReference type="InterPro" id="IPR005517">
    <property type="entry name" value="Transl_elong_EFG/EF2_IV"/>
</dbReference>
<dbReference type="InterPro" id="IPR004540">
    <property type="entry name" value="Transl_elong_EFG/EF2"/>
</dbReference>
<dbReference type="Gene3D" id="3.40.50.300">
    <property type="entry name" value="P-loop containing nucleotide triphosphate hydrolases"/>
    <property type="match status" value="1"/>
</dbReference>
<dbReference type="FunFam" id="3.40.50.300:FF:000029">
    <property type="entry name" value="Elongation factor G"/>
    <property type="match status" value="1"/>
</dbReference>
<dbReference type="InterPro" id="IPR005225">
    <property type="entry name" value="Small_GTP-bd"/>
</dbReference>
<dbReference type="SUPFAM" id="SSF50447">
    <property type="entry name" value="Translation proteins"/>
    <property type="match status" value="1"/>
</dbReference>
<dbReference type="PANTHER" id="PTHR43636:SF2">
    <property type="entry name" value="ELONGATION FACTOR G, MITOCHONDRIAL"/>
    <property type="match status" value="1"/>
</dbReference>
<dbReference type="CDD" id="cd16262">
    <property type="entry name" value="EFG_III"/>
    <property type="match status" value="1"/>
</dbReference>
<dbReference type="FunFam" id="2.40.30.10:FF:000022">
    <property type="entry name" value="Elongation factor G, mitochondrial"/>
    <property type="match status" value="1"/>
</dbReference>
<dbReference type="Gene3D" id="3.30.230.10">
    <property type="match status" value="1"/>
</dbReference>
<dbReference type="Proteomes" id="UP000298458">
    <property type="component" value="Unassembled WGS sequence"/>
</dbReference>
<evidence type="ECO:0000256" key="6">
    <source>
        <dbReference type="ARBA" id="ARBA00023134"/>
    </source>
</evidence>
<feature type="binding site" evidence="8">
    <location>
        <begin position="24"/>
        <end position="31"/>
    </location>
    <ligand>
        <name>GTP</name>
        <dbReference type="ChEBI" id="CHEBI:37565"/>
    </ligand>
</feature>
<dbReference type="Pfam" id="PF00009">
    <property type="entry name" value="GTP_EFTU"/>
    <property type="match status" value="1"/>
</dbReference>
<keyword evidence="6 8" id="KW-0342">GTP-binding</keyword>
<dbReference type="GO" id="GO:0003924">
    <property type="term" value="F:GTPase activity"/>
    <property type="evidence" value="ECO:0007669"/>
    <property type="project" value="InterPro"/>
</dbReference>
<evidence type="ECO:0000256" key="1">
    <source>
        <dbReference type="ARBA" id="ARBA00004496"/>
    </source>
</evidence>
<dbReference type="FunFam" id="3.30.70.870:FF:000001">
    <property type="entry name" value="Elongation factor G"/>
    <property type="match status" value="1"/>
</dbReference>
<dbReference type="InterPro" id="IPR014721">
    <property type="entry name" value="Ribsml_uS5_D2-typ_fold_subgr"/>
</dbReference>
<dbReference type="Pfam" id="PF14492">
    <property type="entry name" value="EFG_III"/>
    <property type="match status" value="1"/>
</dbReference>
<dbReference type="PANTHER" id="PTHR43636">
    <property type="entry name" value="ELONGATION FACTOR G, MITOCHONDRIAL"/>
    <property type="match status" value="1"/>
</dbReference>
<feature type="domain" description="Tr-type G" evidence="10">
    <location>
        <begin position="15"/>
        <end position="291"/>
    </location>
</feature>
<evidence type="ECO:0000313" key="12">
    <source>
        <dbReference type="Proteomes" id="UP000298458"/>
    </source>
</evidence>
<dbReference type="CDD" id="cd01886">
    <property type="entry name" value="EF-G"/>
    <property type="match status" value="1"/>
</dbReference>
<comment type="caution">
    <text evidence="11">The sequence shown here is derived from an EMBL/GenBank/DDBJ whole genome shotgun (WGS) entry which is preliminary data.</text>
</comment>
<dbReference type="InterPro" id="IPR009022">
    <property type="entry name" value="EFG_III"/>
</dbReference>
<comment type="similarity">
    <text evidence="2 8">Belongs to the TRAFAC class translation factor GTPase superfamily. Classic translation factor GTPase family. EF-G/EF-2 subfamily.</text>
</comment>
<dbReference type="RefSeq" id="WP_135766725.1">
    <property type="nucleotide sequence ID" value="NZ_RQET01000003.1"/>
</dbReference>
<dbReference type="Pfam" id="PF00679">
    <property type="entry name" value="EFG_C"/>
    <property type="match status" value="1"/>
</dbReference>
<evidence type="ECO:0000256" key="7">
    <source>
        <dbReference type="ARBA" id="ARBA00024731"/>
    </source>
</evidence>
<dbReference type="Gene3D" id="3.30.70.870">
    <property type="entry name" value="Elongation Factor G (Translational Gtpase), domain 3"/>
    <property type="match status" value="1"/>
</dbReference>
<dbReference type="NCBIfam" id="NF009381">
    <property type="entry name" value="PRK12740.1-5"/>
    <property type="match status" value="1"/>
</dbReference>
<evidence type="ECO:0000256" key="5">
    <source>
        <dbReference type="ARBA" id="ARBA00022917"/>
    </source>
</evidence>
<name>A0A4R9GKI4_9LEPT</name>
<evidence type="ECO:0000256" key="2">
    <source>
        <dbReference type="ARBA" id="ARBA00005870"/>
    </source>
</evidence>
<dbReference type="OrthoDB" id="9804431at2"/>
<dbReference type="InterPro" id="IPR035647">
    <property type="entry name" value="EFG_III/V"/>
</dbReference>
<dbReference type="Pfam" id="PF03764">
    <property type="entry name" value="EFG_IV"/>
    <property type="match status" value="1"/>
</dbReference>
<dbReference type="InterPro" id="IPR041095">
    <property type="entry name" value="EFG_II"/>
</dbReference>
<dbReference type="InterPro" id="IPR004161">
    <property type="entry name" value="EFTu-like_2"/>
</dbReference>
<evidence type="ECO:0000256" key="3">
    <source>
        <dbReference type="ARBA" id="ARBA00022741"/>
    </source>
</evidence>
<keyword evidence="5 8" id="KW-0648">Protein biosynthesis</keyword>
<dbReference type="InterPro" id="IPR027417">
    <property type="entry name" value="P-loop_NTPase"/>
</dbReference>
<proteinExistence type="inferred from homology"/>
<keyword evidence="8" id="KW-0963">Cytoplasm</keyword>
<evidence type="ECO:0000313" key="11">
    <source>
        <dbReference type="EMBL" id="TGK12880.1"/>
    </source>
</evidence>
<comment type="function">
    <text evidence="7 8">Catalyzes the GTP-dependent ribosomal translocation step during translation elongation. During this step, the ribosome changes from the pre-translocational (PRE) to the post-translocational (POST) state as the newly formed A-site-bound peptidyl-tRNA and P-site-bound deacylated tRNA move to the P and E sites, respectively. Catalyzes the coordinated movement of the two tRNA molecules, the mRNA and conformational changes in the ribosome.</text>
</comment>
<reference evidence="11" key="1">
    <citation type="journal article" date="2019" name="PLoS Negl. Trop. Dis.">
        <title>Revisiting the worldwide diversity of Leptospira species in the environment.</title>
        <authorList>
            <person name="Vincent A.T."/>
            <person name="Schiettekatte O."/>
            <person name="Bourhy P."/>
            <person name="Veyrier F.J."/>
            <person name="Picardeau M."/>
        </authorList>
    </citation>
    <scope>NUCLEOTIDE SEQUENCE [LARGE SCALE GENOMIC DNA]</scope>
    <source>
        <strain evidence="11">SSW15</strain>
    </source>
</reference>
<dbReference type="HAMAP" id="MF_00054_B">
    <property type="entry name" value="EF_G_EF_2_B"/>
    <property type="match status" value="1"/>
</dbReference>
<evidence type="ECO:0000259" key="10">
    <source>
        <dbReference type="PROSITE" id="PS51722"/>
    </source>
</evidence>
<dbReference type="SMART" id="SM00889">
    <property type="entry name" value="EFG_IV"/>
    <property type="match status" value="1"/>
</dbReference>
<dbReference type="NCBIfam" id="TIGR00484">
    <property type="entry name" value="EF-G"/>
    <property type="match status" value="1"/>
</dbReference>
<evidence type="ECO:0000256" key="4">
    <source>
        <dbReference type="ARBA" id="ARBA00022768"/>
    </source>
</evidence>
<sequence length="706" mass="78660">MSTAVADFKASEKLLKTRNIGISAHIDSGKTTLTERILFYTNRIHAIHEVRGKDGVGAKMDSMELERERGITIQSAATYCQWKNHTINIIDTPGHVDFTVEVERSLRVLDSAILVLCGVAGVQSQSITVDRQMRRYNVPRVAFINKLDRTGANPFRVIDQLREKLKHNAVAVQIPIGLENDLLGVVDLVTMKAIYFEGKDGMQITEKEIPAEMQELAQKKREELLDAASMFSDELTEAMLEGEPTVEQIKTAIRNGTIALKLTPVFMGSAFKNKGVQKLLDGVLDYLASPVDVTNRALDVNNNEEQVVLPSDPNRPLVCLAFKLEDGRYGQLTYVRVYQGKIQKGMTIYNMSNNKKHNVGRLCRMHSDEMEDIDSAEAGDIIALFGIDCASGDTFTDGKMKVSMESMFVPAPVISLTIEAKESKHLNNLAKALNRFTKEDPTFQTHVDQESGQTIIKGMGELHLEVYIERMKREYGVELITGAPQVAYRETITQRADFDYTHKKQTGGQGQFGRVAGFIEPIPLEEGKDYEFVNSIVGGSIPREYISSVDKGFKSCLDRGSMIGFPIIGVKLTINDGSYHDVDSSDMAFQIAGRYAFRQGFSKASPQILEPIMRVEVDGPAEFQGAILASLNQRRGMILNTTEQDGYCKVEAEVPLADMFGYSTVIRSSTQGKAEFSMEFSRYAPVPRNVAEELMKKYKPNSKDED</sequence>
<dbReference type="GO" id="GO:0005525">
    <property type="term" value="F:GTP binding"/>
    <property type="evidence" value="ECO:0007669"/>
    <property type="project" value="UniProtKB-UniRule"/>
</dbReference>
<dbReference type="InterPro" id="IPR009000">
    <property type="entry name" value="Transl_B-barrel_sf"/>
</dbReference>
<dbReference type="InterPro" id="IPR031157">
    <property type="entry name" value="G_TR_CS"/>
</dbReference>
<keyword evidence="12" id="KW-1185">Reference proteome</keyword>
<dbReference type="PROSITE" id="PS51722">
    <property type="entry name" value="G_TR_2"/>
    <property type="match status" value="1"/>
</dbReference>